<protein>
    <submittedName>
        <fullName evidence="2">Uncharacterized protein</fullName>
    </submittedName>
</protein>
<dbReference type="EMBL" id="BT122732">
    <property type="protein sequence ID" value="ADE76093.1"/>
    <property type="molecule type" value="mRNA"/>
</dbReference>
<accession>D5A974</accession>
<name>D5A974_PICSI</name>
<sequence>MVSPTAKGKRVQTFSASLSPILKKTIRVEIFSKRHEQSKRYTGSKSLAEEKKFRRNFIGHSRRGHQITSLSTGGCLAIAGTHCDHVDLTCRHHKEQRRNAREPTTDSNPNKCNPSR</sequence>
<dbReference type="AlphaFoldDB" id="D5A974"/>
<feature type="region of interest" description="Disordered" evidence="1">
    <location>
        <begin position="93"/>
        <end position="116"/>
    </location>
</feature>
<reference evidence="2" key="1">
    <citation type="submission" date="2010-04" db="EMBL/GenBank/DDBJ databases">
        <authorList>
            <person name="Reid K.E."/>
            <person name="Liao N."/>
            <person name="Chan S."/>
            <person name="Docking R."/>
            <person name="Taylor G."/>
            <person name="Moore R."/>
            <person name="Mayo M."/>
            <person name="Munro S."/>
            <person name="King J."/>
            <person name="Yanchuk A."/>
            <person name="Holt R."/>
            <person name="Jones S."/>
            <person name="Marra M."/>
            <person name="Ritland C.E."/>
            <person name="Ritland K."/>
            <person name="Bohlmann J."/>
        </authorList>
    </citation>
    <scope>NUCLEOTIDE SEQUENCE</scope>
    <source>
        <tissue evidence="2">Buds collected with no treatment. Collection October 2007</tissue>
    </source>
</reference>
<evidence type="ECO:0000313" key="2">
    <source>
        <dbReference type="EMBL" id="ADE76093.1"/>
    </source>
</evidence>
<organism evidence="2">
    <name type="scientific">Picea sitchensis</name>
    <name type="common">Sitka spruce</name>
    <name type="synonym">Pinus sitchensis</name>
    <dbReference type="NCBI Taxonomy" id="3332"/>
    <lineage>
        <taxon>Eukaryota</taxon>
        <taxon>Viridiplantae</taxon>
        <taxon>Streptophyta</taxon>
        <taxon>Embryophyta</taxon>
        <taxon>Tracheophyta</taxon>
        <taxon>Spermatophyta</taxon>
        <taxon>Pinopsida</taxon>
        <taxon>Pinidae</taxon>
        <taxon>Conifers I</taxon>
        <taxon>Pinales</taxon>
        <taxon>Pinaceae</taxon>
        <taxon>Picea</taxon>
    </lineage>
</organism>
<proteinExistence type="evidence at transcript level"/>
<feature type="compositionally biased region" description="Polar residues" evidence="1">
    <location>
        <begin position="105"/>
        <end position="116"/>
    </location>
</feature>
<evidence type="ECO:0000256" key="1">
    <source>
        <dbReference type="SAM" id="MobiDB-lite"/>
    </source>
</evidence>